<dbReference type="EMBL" id="CM018043">
    <property type="protein sequence ID" value="KAA8531164.1"/>
    <property type="molecule type" value="Genomic_DNA"/>
</dbReference>
<feature type="region of interest" description="Disordered" evidence="1">
    <location>
        <begin position="119"/>
        <end position="155"/>
    </location>
</feature>
<evidence type="ECO:0000313" key="3">
    <source>
        <dbReference type="Proteomes" id="UP000325577"/>
    </source>
</evidence>
<evidence type="ECO:0000313" key="2">
    <source>
        <dbReference type="EMBL" id="KAA8531164.1"/>
    </source>
</evidence>
<protein>
    <submittedName>
        <fullName evidence="2">Uncharacterized protein</fullName>
    </submittedName>
</protein>
<proteinExistence type="predicted"/>
<name>A0A5J5ALN1_9ASTE</name>
<keyword evidence="3" id="KW-1185">Reference proteome</keyword>
<dbReference type="Proteomes" id="UP000325577">
    <property type="component" value="Linkage Group LG2"/>
</dbReference>
<reference evidence="2 3" key="1">
    <citation type="submission" date="2019-09" db="EMBL/GenBank/DDBJ databases">
        <title>A chromosome-level genome assembly of the Chinese tupelo Nyssa sinensis.</title>
        <authorList>
            <person name="Yang X."/>
            <person name="Kang M."/>
            <person name="Yang Y."/>
            <person name="Xiong H."/>
            <person name="Wang M."/>
            <person name="Zhang Z."/>
            <person name="Wang Z."/>
            <person name="Wu H."/>
            <person name="Ma T."/>
            <person name="Liu J."/>
            <person name="Xi Z."/>
        </authorList>
    </citation>
    <scope>NUCLEOTIDE SEQUENCE [LARGE SCALE GENOMIC DNA]</scope>
    <source>
        <strain evidence="2">J267</strain>
        <tissue evidence="2">Leaf</tissue>
    </source>
</reference>
<gene>
    <name evidence="2" type="ORF">F0562_005923</name>
</gene>
<evidence type="ECO:0000256" key="1">
    <source>
        <dbReference type="SAM" id="MobiDB-lite"/>
    </source>
</evidence>
<organism evidence="2 3">
    <name type="scientific">Nyssa sinensis</name>
    <dbReference type="NCBI Taxonomy" id="561372"/>
    <lineage>
        <taxon>Eukaryota</taxon>
        <taxon>Viridiplantae</taxon>
        <taxon>Streptophyta</taxon>
        <taxon>Embryophyta</taxon>
        <taxon>Tracheophyta</taxon>
        <taxon>Spermatophyta</taxon>
        <taxon>Magnoliopsida</taxon>
        <taxon>eudicotyledons</taxon>
        <taxon>Gunneridae</taxon>
        <taxon>Pentapetalae</taxon>
        <taxon>asterids</taxon>
        <taxon>Cornales</taxon>
        <taxon>Nyssaceae</taxon>
        <taxon>Nyssa</taxon>
    </lineage>
</organism>
<dbReference type="AlphaFoldDB" id="A0A5J5ALN1"/>
<feature type="compositionally biased region" description="Polar residues" evidence="1">
    <location>
        <begin position="136"/>
        <end position="149"/>
    </location>
</feature>
<accession>A0A5J5ALN1</accession>
<sequence length="244" mass="26419">MPGKKTDVANLVILDAQVGHASTHDGGDHADAGNFRSSTFSLSNSDNWNSYVVPLFGASSDISSDTVYLPSPEGGARDMAAAHEIASEILNTLSWGEGNSEGKPRESFKEAALVDGDLETSHRVGSSRPPPFEALTATSGARTGESSSIAPPELPPLSDESTYWHGFLACQYGIPLLDSNVKIHLETFRDFNIKSPTIQLLYLDTICGYIRSYGRVRVRDLDDIAIQEFHRVFRGFAKAGIEIS</sequence>